<evidence type="ECO:0000256" key="4">
    <source>
        <dbReference type="ARBA" id="ARBA00022825"/>
    </source>
</evidence>
<dbReference type="CDD" id="cd07560">
    <property type="entry name" value="Peptidase_S41_CPP"/>
    <property type="match status" value="1"/>
</dbReference>
<dbReference type="Pfam" id="PF03572">
    <property type="entry name" value="Peptidase_S41"/>
    <property type="match status" value="1"/>
</dbReference>
<reference evidence="8 9" key="1">
    <citation type="journal article" date="2013" name="Int. J. Syst. Evol. Microbiol.">
        <title>Marinoscillum luteum sp. nov., isolated from marine sediment.</title>
        <authorList>
            <person name="Cha I.T."/>
            <person name="Park S.J."/>
            <person name="Kim S.J."/>
            <person name="Kim J.G."/>
            <person name="Jung M.Y."/>
            <person name="Shin K.S."/>
            <person name="Kwon K.K."/>
            <person name="Yang S.H."/>
            <person name="Seo Y.S."/>
            <person name="Rhee S.K."/>
        </authorList>
    </citation>
    <scope>NUCLEOTIDE SEQUENCE [LARGE SCALE GENOMIC DNA]</scope>
    <source>
        <strain evidence="8 9">KCTC 23939</strain>
    </source>
</reference>
<dbReference type="Pfam" id="PF11818">
    <property type="entry name" value="DUF3340"/>
    <property type="match status" value="1"/>
</dbReference>
<evidence type="ECO:0000259" key="7">
    <source>
        <dbReference type="PROSITE" id="PS50106"/>
    </source>
</evidence>
<sequence length="688" mass="78252">MNNLLLILLLVVSLGFSDGSEHLVQTSSQDQLVSDSLKVLEPKPEHSSETFVIINLLNRYHYRKATLNDSLSSVVFDNYFESLDPNKSYFLKGDLDYFEKYRYRIDNDLPEGNLDFAYQVFSIYRERSLDRMDYVHELLKTEPDFDQKEYFETDREALPWPENKIEQNEVWAKIIKSQALSYKLAGKEWKDIAEALGKRYKRVEKALYQYNSEDVYQAYMNALTSAYDPHTDYFSPIAKENFQIDMSLSLEGIGAQLTQQLDYTKIADIIPGGPAYKSQRLQKDDKIIGVAQGDDAEFVDVVGWRLDEVVQKIRGPKGSVVRLQVIKHDKDINGLPDTIRLVRDKIKLEKSAAKAEIIPITEGNQTFSLGVINIPSFYLNFEEMNSGVKDYRSTTRDVKKLIDSLNQKGVDGLMIDLRYNGGGSLQEAIELTGLFIPKGPVVQVRNTDNSVDIMEDEDNGKVYYDGPLAVLTNRYSASASEIFSGAIQDYKRGIIVGENTFGKGTVQNLIDIGRYMRQSDVELGQLKMTLAKFYRVTGSSTQKLGVAPDIAFPSPYDDEIFGESGRPNALPWDEISSSNFKMTNQISPKLISKLEALYQNHLEEDKDLQNLVKEIERAKELRKQTAVSLNLEERRLLQQEDEEIEDNLSTTLDQGEVFTDENAKKLSEDPYLKEGLRLLAELSKIKVG</sequence>
<dbReference type="InterPro" id="IPR005151">
    <property type="entry name" value="Tail-specific_protease"/>
</dbReference>
<dbReference type="EC" id="3.4.21.102" evidence="8"/>
<evidence type="ECO:0000313" key="9">
    <source>
        <dbReference type="Proteomes" id="UP001610063"/>
    </source>
</evidence>
<dbReference type="GO" id="GO:0004252">
    <property type="term" value="F:serine-type endopeptidase activity"/>
    <property type="evidence" value="ECO:0007669"/>
    <property type="project" value="UniProtKB-EC"/>
</dbReference>
<organism evidence="8 9">
    <name type="scientific">Marinoscillum luteum</name>
    <dbReference type="NCBI Taxonomy" id="861051"/>
    <lineage>
        <taxon>Bacteria</taxon>
        <taxon>Pseudomonadati</taxon>
        <taxon>Bacteroidota</taxon>
        <taxon>Cytophagia</taxon>
        <taxon>Cytophagales</taxon>
        <taxon>Reichenbachiellaceae</taxon>
        <taxon>Marinoscillum</taxon>
    </lineage>
</organism>
<keyword evidence="6" id="KW-0175">Coiled coil</keyword>
<dbReference type="SMART" id="SM00228">
    <property type="entry name" value="PDZ"/>
    <property type="match status" value="1"/>
</dbReference>
<comment type="similarity">
    <text evidence="1 5">Belongs to the peptidase S41A family.</text>
</comment>
<protein>
    <submittedName>
        <fullName evidence="8">Carboxy terminal-processing peptidase</fullName>
        <ecNumber evidence="8">3.4.21.102</ecNumber>
    </submittedName>
</protein>
<dbReference type="PROSITE" id="PS50106">
    <property type="entry name" value="PDZ"/>
    <property type="match status" value="1"/>
</dbReference>
<comment type="caution">
    <text evidence="8">The sequence shown here is derived from an EMBL/GenBank/DDBJ whole genome shotgun (WGS) entry which is preliminary data.</text>
</comment>
<name>A0ABW7N8R8_9BACT</name>
<dbReference type="SUPFAM" id="SSF52096">
    <property type="entry name" value="ClpP/crotonase"/>
    <property type="match status" value="1"/>
</dbReference>
<dbReference type="InterPro" id="IPR029045">
    <property type="entry name" value="ClpP/crotonase-like_dom_sf"/>
</dbReference>
<dbReference type="Pfam" id="PF17804">
    <property type="entry name" value="TSP_NTD"/>
    <property type="match status" value="1"/>
</dbReference>
<dbReference type="PANTHER" id="PTHR32060:SF22">
    <property type="entry name" value="CARBOXYL-TERMINAL-PROCESSING PEPTIDASE 3, CHLOROPLASTIC"/>
    <property type="match status" value="1"/>
</dbReference>
<evidence type="ECO:0000256" key="3">
    <source>
        <dbReference type="ARBA" id="ARBA00022801"/>
    </source>
</evidence>
<accession>A0ABW7N8R8</accession>
<dbReference type="InterPro" id="IPR004447">
    <property type="entry name" value="Peptidase_S41A"/>
</dbReference>
<dbReference type="InterPro" id="IPR020992">
    <property type="entry name" value="Tail_Prtase_C"/>
</dbReference>
<proteinExistence type="inferred from homology"/>
<dbReference type="Gene3D" id="2.30.42.10">
    <property type="match status" value="1"/>
</dbReference>
<evidence type="ECO:0000313" key="8">
    <source>
        <dbReference type="EMBL" id="MFH6983736.1"/>
    </source>
</evidence>
<evidence type="ECO:0000256" key="1">
    <source>
        <dbReference type="ARBA" id="ARBA00009179"/>
    </source>
</evidence>
<feature type="coiled-coil region" evidence="6">
    <location>
        <begin position="591"/>
        <end position="628"/>
    </location>
</feature>
<dbReference type="Gene3D" id="3.90.226.10">
    <property type="entry name" value="2-enoyl-CoA Hydratase, Chain A, domain 1"/>
    <property type="match status" value="1"/>
</dbReference>
<dbReference type="CDD" id="cd06782">
    <property type="entry name" value="cpPDZ_CPP-like"/>
    <property type="match status" value="1"/>
</dbReference>
<feature type="domain" description="PDZ" evidence="7">
    <location>
        <begin position="243"/>
        <end position="320"/>
    </location>
</feature>
<keyword evidence="3 5" id="KW-0378">Hydrolase</keyword>
<evidence type="ECO:0000256" key="2">
    <source>
        <dbReference type="ARBA" id="ARBA00022670"/>
    </source>
</evidence>
<gene>
    <name evidence="8" type="ORF">ACHKAR_09810</name>
</gene>
<keyword evidence="9" id="KW-1185">Reference proteome</keyword>
<dbReference type="InterPro" id="IPR040573">
    <property type="entry name" value="TSP_N"/>
</dbReference>
<dbReference type="SUPFAM" id="SSF50156">
    <property type="entry name" value="PDZ domain-like"/>
    <property type="match status" value="1"/>
</dbReference>
<evidence type="ECO:0000256" key="6">
    <source>
        <dbReference type="SAM" id="Coils"/>
    </source>
</evidence>
<dbReference type="Proteomes" id="UP001610063">
    <property type="component" value="Unassembled WGS sequence"/>
</dbReference>
<dbReference type="PANTHER" id="PTHR32060">
    <property type="entry name" value="TAIL-SPECIFIC PROTEASE"/>
    <property type="match status" value="1"/>
</dbReference>
<keyword evidence="2 5" id="KW-0645">Protease</keyword>
<dbReference type="EMBL" id="JBIPKE010000015">
    <property type="protein sequence ID" value="MFH6983736.1"/>
    <property type="molecule type" value="Genomic_DNA"/>
</dbReference>
<dbReference type="RefSeq" id="WP_395417271.1">
    <property type="nucleotide sequence ID" value="NZ_JBIPKE010000015.1"/>
</dbReference>
<dbReference type="InterPro" id="IPR001478">
    <property type="entry name" value="PDZ"/>
</dbReference>
<keyword evidence="4 5" id="KW-0720">Serine protease</keyword>
<evidence type="ECO:0000256" key="5">
    <source>
        <dbReference type="RuleBase" id="RU004404"/>
    </source>
</evidence>
<dbReference type="NCBIfam" id="TIGR00225">
    <property type="entry name" value="prc"/>
    <property type="match status" value="1"/>
</dbReference>
<dbReference type="SMART" id="SM00245">
    <property type="entry name" value="TSPc"/>
    <property type="match status" value="1"/>
</dbReference>
<dbReference type="Pfam" id="PF00595">
    <property type="entry name" value="PDZ"/>
    <property type="match status" value="1"/>
</dbReference>
<dbReference type="InterPro" id="IPR036034">
    <property type="entry name" value="PDZ_sf"/>
</dbReference>